<dbReference type="Proteomes" id="UP000724149">
    <property type="component" value="Unassembled WGS sequence"/>
</dbReference>
<dbReference type="InterPro" id="IPR010699">
    <property type="entry name" value="DUF1275"/>
</dbReference>
<gene>
    <name evidence="2" type="ORF">H9X81_03030</name>
</gene>
<evidence type="ECO:0000313" key="3">
    <source>
        <dbReference type="Proteomes" id="UP000724149"/>
    </source>
</evidence>
<feature type="transmembrane region" description="Helical" evidence="1">
    <location>
        <begin position="95"/>
        <end position="114"/>
    </location>
</feature>
<dbReference type="EMBL" id="JACSNR010000002">
    <property type="protein sequence ID" value="MBM6922671.1"/>
    <property type="molecule type" value="Genomic_DNA"/>
</dbReference>
<dbReference type="PANTHER" id="PTHR37314:SF4">
    <property type="entry name" value="UPF0700 TRANSMEMBRANE PROTEIN YOAK"/>
    <property type="match status" value="1"/>
</dbReference>
<evidence type="ECO:0000256" key="1">
    <source>
        <dbReference type="SAM" id="Phobius"/>
    </source>
</evidence>
<feature type="transmembrane region" description="Helical" evidence="1">
    <location>
        <begin position="16"/>
        <end position="34"/>
    </location>
</feature>
<organism evidence="2 3">
    <name type="scientific">Hydrogenoanaerobacterium saccharovorans</name>
    <dbReference type="NCBI Taxonomy" id="474960"/>
    <lineage>
        <taxon>Bacteria</taxon>
        <taxon>Bacillati</taxon>
        <taxon>Bacillota</taxon>
        <taxon>Clostridia</taxon>
        <taxon>Eubacteriales</taxon>
        <taxon>Oscillospiraceae</taxon>
        <taxon>Hydrogenoanaerobacterium</taxon>
    </lineage>
</organism>
<proteinExistence type="predicted"/>
<feature type="transmembrane region" description="Helical" evidence="1">
    <location>
        <begin position="176"/>
        <end position="196"/>
    </location>
</feature>
<dbReference type="RefSeq" id="WP_204719710.1">
    <property type="nucleotide sequence ID" value="NZ_JACSNR010000002.1"/>
</dbReference>
<accession>A0ABS2GKK8</accession>
<feature type="transmembrane region" description="Helical" evidence="1">
    <location>
        <begin position="202"/>
        <end position="220"/>
    </location>
</feature>
<reference evidence="2 3" key="1">
    <citation type="journal article" date="2021" name="Sci. Rep.">
        <title>The distribution of antibiotic resistance genes in chicken gut microbiota commensals.</title>
        <authorList>
            <person name="Juricova H."/>
            <person name="Matiasovicova J."/>
            <person name="Kubasova T."/>
            <person name="Cejkova D."/>
            <person name="Rychlik I."/>
        </authorList>
    </citation>
    <scope>NUCLEOTIDE SEQUENCE [LARGE SCALE GENOMIC DNA]</scope>
    <source>
        <strain evidence="2 3">An564</strain>
    </source>
</reference>
<comment type="caution">
    <text evidence="2">The sequence shown here is derived from an EMBL/GenBank/DDBJ whole genome shotgun (WGS) entry which is preliminary data.</text>
</comment>
<keyword evidence="1" id="KW-1133">Transmembrane helix</keyword>
<keyword evidence="1" id="KW-0472">Membrane</keyword>
<name>A0ABS2GKK8_9FIRM</name>
<dbReference type="PANTHER" id="PTHR37314">
    <property type="entry name" value="SLR0142 PROTEIN"/>
    <property type="match status" value="1"/>
</dbReference>
<dbReference type="Pfam" id="PF06912">
    <property type="entry name" value="DUF1275"/>
    <property type="match status" value="1"/>
</dbReference>
<feature type="transmembrane region" description="Helical" evidence="1">
    <location>
        <begin position="64"/>
        <end position="83"/>
    </location>
</feature>
<protein>
    <submittedName>
        <fullName evidence="2">DUF1275 domain-containing protein</fullName>
    </submittedName>
</protein>
<sequence length="227" mass="24600">MEQTAKRYKTISESTAFMVMLTLLSGYLNAYTYATRGGIFANMHTGNMSKLGISLAGGNFAGSWQYLAPILAALLGVMFSELVRHRFSGIAFGSWQKNMLAFEILVLVGAAFIASGWHDMLIACVFSFVTEAQLSVFGKWEGKGHSTTICTGNLRNLGQYLYPAIAVHDRESLRTAGLYFVMVFSFALGAVLGIWACAPLGTFGSIPAALGFVLLLGSILREEHTRA</sequence>
<keyword evidence="1" id="KW-0812">Transmembrane</keyword>
<keyword evidence="3" id="KW-1185">Reference proteome</keyword>
<evidence type="ECO:0000313" key="2">
    <source>
        <dbReference type="EMBL" id="MBM6922671.1"/>
    </source>
</evidence>